<keyword evidence="3 8" id="KW-0479">Metal-binding</keyword>
<dbReference type="UniPathway" id="UPA00078">
    <property type="reaction ID" value="UER00161"/>
</dbReference>
<sequence length="226" mass="24064">MTQHLFITGTDTDIGKTLAAKALLQAFNQAGVATAGFKPIAAGCEMTDGELKNSDALTLQNASSVKLDYSEVNPFALTAPLSPHLAAKLDHCDIDEARLDAGLENLSAKAELVLTEGAGGWLVPLSDTRSLNQWVAKQQLPVVLVVGIKLGCLNHAMLSKRVIEADGLNLVGWIANHVDPNAACQQQNIDYLTEQLGAPLLGRIPFLDGDKSQLAHYIDLSKLALC</sequence>
<proteinExistence type="inferred from homology"/>
<evidence type="ECO:0000313" key="10">
    <source>
        <dbReference type="Proteomes" id="UP000305675"/>
    </source>
</evidence>
<keyword evidence="4 8" id="KW-0547">Nucleotide-binding</keyword>
<protein>
    <recommendedName>
        <fullName evidence="8">ATP-dependent dethiobiotin synthetase BioD</fullName>
        <ecNumber evidence="8">6.3.3.3</ecNumber>
    </recommendedName>
    <alternativeName>
        <fullName evidence="8">DTB synthetase</fullName>
        <shortName evidence="8">DTBS</shortName>
    </alternativeName>
    <alternativeName>
        <fullName evidence="8">Dethiobiotin synthase</fullName>
    </alternativeName>
</protein>
<dbReference type="Proteomes" id="UP000305675">
    <property type="component" value="Unassembled WGS sequence"/>
</dbReference>
<dbReference type="PANTHER" id="PTHR43210">
    <property type="entry name" value="DETHIOBIOTIN SYNTHETASE"/>
    <property type="match status" value="1"/>
</dbReference>
<evidence type="ECO:0000256" key="7">
    <source>
        <dbReference type="ARBA" id="ARBA00022842"/>
    </source>
</evidence>
<comment type="function">
    <text evidence="8">Catalyzes a mechanistically unusual reaction, the ATP-dependent insertion of CO2 between the N7 and N8 nitrogen atoms of 7,8-diaminopelargonic acid (DAPA, also called 7,8-diammoniononanoate) to form a ureido ring.</text>
</comment>
<feature type="binding site" evidence="8">
    <location>
        <begin position="13"/>
        <end position="18"/>
    </location>
    <ligand>
        <name>ATP</name>
        <dbReference type="ChEBI" id="CHEBI:30616"/>
    </ligand>
</feature>
<feature type="active site" evidence="8">
    <location>
        <position position="38"/>
    </location>
</feature>
<comment type="subunit">
    <text evidence="8">Homodimer.</text>
</comment>
<comment type="cofactor">
    <cofactor evidence="8">
        <name>Mg(2+)</name>
        <dbReference type="ChEBI" id="CHEBI:18420"/>
    </cofactor>
</comment>
<dbReference type="HAMAP" id="MF_00336">
    <property type="entry name" value="BioD"/>
    <property type="match status" value="1"/>
</dbReference>
<comment type="subcellular location">
    <subcellularLocation>
        <location evidence="8">Cytoplasm</location>
    </subcellularLocation>
</comment>
<dbReference type="GO" id="GO:0005524">
    <property type="term" value="F:ATP binding"/>
    <property type="evidence" value="ECO:0007669"/>
    <property type="project" value="UniProtKB-UniRule"/>
</dbReference>
<reference evidence="9 10" key="1">
    <citation type="submission" date="2019-04" db="EMBL/GenBank/DDBJ databases">
        <authorList>
            <person name="Hwang J.C."/>
        </authorList>
    </citation>
    <scope>NUCLEOTIDE SEQUENCE [LARGE SCALE GENOMIC DNA]</scope>
    <source>
        <strain evidence="9 10">IMCC35002</strain>
    </source>
</reference>
<dbReference type="EMBL" id="SWCJ01000028">
    <property type="protein sequence ID" value="TKB49181.1"/>
    <property type="molecule type" value="Genomic_DNA"/>
</dbReference>
<evidence type="ECO:0000256" key="2">
    <source>
        <dbReference type="ARBA" id="ARBA00022598"/>
    </source>
</evidence>
<feature type="binding site" evidence="8">
    <location>
        <position position="17"/>
    </location>
    <ligand>
        <name>Mg(2+)</name>
        <dbReference type="ChEBI" id="CHEBI:18420"/>
    </ligand>
</feature>
<comment type="caution">
    <text evidence="9">The sequence shown here is derived from an EMBL/GenBank/DDBJ whole genome shotgun (WGS) entry which is preliminary data.</text>
</comment>
<dbReference type="PIRSF" id="PIRSF006755">
    <property type="entry name" value="DTB_synth"/>
    <property type="match status" value="1"/>
</dbReference>
<keyword evidence="10" id="KW-1185">Reference proteome</keyword>
<feature type="binding site" evidence="8">
    <location>
        <position position="55"/>
    </location>
    <ligand>
        <name>ATP</name>
        <dbReference type="ChEBI" id="CHEBI:30616"/>
    </ligand>
</feature>
<dbReference type="GO" id="GO:0005829">
    <property type="term" value="C:cytosol"/>
    <property type="evidence" value="ECO:0007669"/>
    <property type="project" value="TreeGrafter"/>
</dbReference>
<feature type="binding site" evidence="8">
    <location>
        <begin position="176"/>
        <end position="177"/>
    </location>
    <ligand>
        <name>ATP</name>
        <dbReference type="ChEBI" id="CHEBI:30616"/>
    </ligand>
</feature>
<evidence type="ECO:0000313" key="9">
    <source>
        <dbReference type="EMBL" id="TKB49181.1"/>
    </source>
</evidence>
<dbReference type="NCBIfam" id="TIGR00347">
    <property type="entry name" value="bioD"/>
    <property type="match status" value="1"/>
</dbReference>
<organism evidence="9 10">
    <name type="scientific">Ferrimonas aestuarii</name>
    <dbReference type="NCBI Taxonomy" id="2569539"/>
    <lineage>
        <taxon>Bacteria</taxon>
        <taxon>Pseudomonadati</taxon>
        <taxon>Pseudomonadota</taxon>
        <taxon>Gammaproteobacteria</taxon>
        <taxon>Alteromonadales</taxon>
        <taxon>Ferrimonadaceae</taxon>
        <taxon>Ferrimonas</taxon>
    </lineage>
</organism>
<keyword evidence="6 8" id="KW-0067">ATP-binding</keyword>
<dbReference type="FunFam" id="3.40.50.300:FF:000292">
    <property type="entry name" value="ATP-dependent dethiobiotin synthetase BioD"/>
    <property type="match status" value="1"/>
</dbReference>
<dbReference type="InterPro" id="IPR027417">
    <property type="entry name" value="P-loop_NTPase"/>
</dbReference>
<evidence type="ECO:0000256" key="8">
    <source>
        <dbReference type="HAMAP-Rule" id="MF_00336"/>
    </source>
</evidence>
<gene>
    <name evidence="8 9" type="primary">bioD</name>
    <name evidence="9" type="ORF">FCL42_20985</name>
</gene>
<evidence type="ECO:0000256" key="4">
    <source>
        <dbReference type="ARBA" id="ARBA00022741"/>
    </source>
</evidence>
<keyword evidence="5 8" id="KW-0093">Biotin biosynthesis</keyword>
<dbReference type="GO" id="GO:0009102">
    <property type="term" value="P:biotin biosynthetic process"/>
    <property type="evidence" value="ECO:0007669"/>
    <property type="project" value="UniProtKB-UniRule"/>
</dbReference>
<feature type="binding site" evidence="8">
    <location>
        <begin position="205"/>
        <end position="207"/>
    </location>
    <ligand>
        <name>ATP</name>
        <dbReference type="ChEBI" id="CHEBI:30616"/>
    </ligand>
</feature>
<comment type="similarity">
    <text evidence="8">Belongs to the dethiobiotin synthetase family.</text>
</comment>
<evidence type="ECO:0000256" key="6">
    <source>
        <dbReference type="ARBA" id="ARBA00022840"/>
    </source>
</evidence>
<feature type="binding site" evidence="8">
    <location>
        <position position="55"/>
    </location>
    <ligand>
        <name>Mg(2+)</name>
        <dbReference type="ChEBI" id="CHEBI:18420"/>
    </ligand>
</feature>
<dbReference type="PANTHER" id="PTHR43210:SF5">
    <property type="entry name" value="DETHIOBIOTIN SYNTHETASE"/>
    <property type="match status" value="1"/>
</dbReference>
<evidence type="ECO:0000256" key="3">
    <source>
        <dbReference type="ARBA" id="ARBA00022723"/>
    </source>
</evidence>
<dbReference type="Gene3D" id="3.40.50.300">
    <property type="entry name" value="P-loop containing nucleotide triphosphate hydrolases"/>
    <property type="match status" value="1"/>
</dbReference>
<feature type="binding site" evidence="8">
    <location>
        <begin position="116"/>
        <end position="119"/>
    </location>
    <ligand>
        <name>ATP</name>
        <dbReference type="ChEBI" id="CHEBI:30616"/>
    </ligand>
</feature>
<accession>A0A4U1BDK6</accession>
<keyword evidence="7 8" id="KW-0460">Magnesium</keyword>
<dbReference type="GO" id="GO:0000287">
    <property type="term" value="F:magnesium ion binding"/>
    <property type="evidence" value="ECO:0007669"/>
    <property type="project" value="UniProtKB-UniRule"/>
</dbReference>
<comment type="catalytic activity">
    <reaction evidence="8">
        <text>(7R,8S)-7,8-diammoniononanoate + CO2 + ATP = (4R,5S)-dethiobiotin + ADP + phosphate + 3 H(+)</text>
        <dbReference type="Rhea" id="RHEA:15805"/>
        <dbReference type="ChEBI" id="CHEBI:15378"/>
        <dbReference type="ChEBI" id="CHEBI:16526"/>
        <dbReference type="ChEBI" id="CHEBI:30616"/>
        <dbReference type="ChEBI" id="CHEBI:43474"/>
        <dbReference type="ChEBI" id="CHEBI:149469"/>
        <dbReference type="ChEBI" id="CHEBI:149473"/>
        <dbReference type="ChEBI" id="CHEBI:456216"/>
        <dbReference type="EC" id="6.3.3.3"/>
    </reaction>
</comment>
<dbReference type="OrthoDB" id="9802097at2"/>
<comment type="pathway">
    <text evidence="8">Cofactor biosynthesis; biotin biosynthesis; biotin from 7,8-diaminononanoate: step 1/2.</text>
</comment>
<name>A0A4U1BDK6_9GAMM</name>
<keyword evidence="1 8" id="KW-0963">Cytoplasm</keyword>
<evidence type="ECO:0000256" key="5">
    <source>
        <dbReference type="ARBA" id="ARBA00022756"/>
    </source>
</evidence>
<dbReference type="InterPro" id="IPR004472">
    <property type="entry name" value="DTB_synth_BioD"/>
</dbReference>
<dbReference type="EC" id="6.3.3.3" evidence="8"/>
<dbReference type="AlphaFoldDB" id="A0A4U1BDK6"/>
<dbReference type="RefSeq" id="WP_136865379.1">
    <property type="nucleotide sequence ID" value="NZ_SWCJ01000028.1"/>
</dbReference>
<dbReference type="SUPFAM" id="SSF52540">
    <property type="entry name" value="P-loop containing nucleoside triphosphate hydrolases"/>
    <property type="match status" value="1"/>
</dbReference>
<dbReference type="Pfam" id="PF13500">
    <property type="entry name" value="AAA_26"/>
    <property type="match status" value="1"/>
</dbReference>
<evidence type="ECO:0000256" key="1">
    <source>
        <dbReference type="ARBA" id="ARBA00022490"/>
    </source>
</evidence>
<dbReference type="GO" id="GO:0042803">
    <property type="term" value="F:protein homodimerization activity"/>
    <property type="evidence" value="ECO:0007669"/>
    <property type="project" value="UniProtKB-ARBA"/>
</dbReference>
<comment type="caution">
    <text evidence="8">Lacks conserved residue(s) required for the propagation of feature annotation.</text>
</comment>
<dbReference type="CDD" id="cd03109">
    <property type="entry name" value="DTBS"/>
    <property type="match status" value="1"/>
</dbReference>
<keyword evidence="2 8" id="KW-0436">Ligase</keyword>
<dbReference type="GO" id="GO:0004141">
    <property type="term" value="F:dethiobiotin synthase activity"/>
    <property type="evidence" value="ECO:0007669"/>
    <property type="project" value="UniProtKB-UniRule"/>
</dbReference>
<feature type="binding site" evidence="8">
    <location>
        <position position="116"/>
    </location>
    <ligand>
        <name>Mg(2+)</name>
        <dbReference type="ChEBI" id="CHEBI:18420"/>
    </ligand>
</feature>